<keyword evidence="3" id="KW-0813">Transport</keyword>
<evidence type="ECO:0000256" key="7">
    <source>
        <dbReference type="ARBA" id="ARBA00023136"/>
    </source>
</evidence>
<sequence length="258" mass="26317">MDLPGLPLLSLLVGGALVAGWIDAVVGGGGLVLLPLLLIAFPTAAPAAALGTNKLTALWGTATAAFMYLRKVRVNRRIVAISVPVAGLCAVGGALAAAAVSSDMMRPFVIAAMLAVGAFVALRPQFGATHESFEPVSRTRFVVAGCTLAVIGFYDGVFGPGTGLFLIITLTALLHQSFLQSAAMAKVANTATNIGALAVFASQGHVMWLLGAILAVANIAGSVLGSRLVLGSGTKIVRYALLVIVVVMAAKLSYDQFT</sequence>
<dbReference type="Pfam" id="PF01925">
    <property type="entry name" value="TauE"/>
    <property type="match status" value="1"/>
</dbReference>
<evidence type="ECO:0000256" key="3">
    <source>
        <dbReference type="ARBA" id="ARBA00022448"/>
    </source>
</evidence>
<evidence type="ECO:0000256" key="4">
    <source>
        <dbReference type="ARBA" id="ARBA00022475"/>
    </source>
</evidence>
<keyword evidence="7 8" id="KW-0472">Membrane</keyword>
<evidence type="ECO:0000256" key="5">
    <source>
        <dbReference type="ARBA" id="ARBA00022692"/>
    </source>
</evidence>
<feature type="transmembrane region" description="Helical" evidence="8">
    <location>
        <begin position="12"/>
        <end position="41"/>
    </location>
</feature>
<accession>A0AA97CUQ9</accession>
<dbReference type="InterPro" id="IPR052017">
    <property type="entry name" value="TSUP"/>
</dbReference>
<keyword evidence="4 8" id="KW-1003">Cell membrane</keyword>
<dbReference type="AlphaFoldDB" id="A0AA97CUQ9"/>
<evidence type="ECO:0000313" key="9">
    <source>
        <dbReference type="EMBL" id="WOC12377.1"/>
    </source>
</evidence>
<evidence type="ECO:0000256" key="1">
    <source>
        <dbReference type="ARBA" id="ARBA00004651"/>
    </source>
</evidence>
<dbReference type="InterPro" id="IPR002781">
    <property type="entry name" value="TM_pro_TauE-like"/>
</dbReference>
<evidence type="ECO:0000256" key="8">
    <source>
        <dbReference type="RuleBase" id="RU363041"/>
    </source>
</evidence>
<comment type="subcellular location">
    <subcellularLocation>
        <location evidence="1 8">Cell membrane</location>
        <topology evidence="1 8">Multi-pass membrane protein</topology>
    </subcellularLocation>
</comment>
<name>A0AA97CUQ9_9ACTN</name>
<keyword evidence="5 8" id="KW-0812">Transmembrane</keyword>
<feature type="transmembrane region" description="Helical" evidence="8">
    <location>
        <begin position="142"/>
        <end position="174"/>
    </location>
</feature>
<feature type="transmembrane region" description="Helical" evidence="8">
    <location>
        <begin position="78"/>
        <end position="98"/>
    </location>
</feature>
<reference evidence="9" key="1">
    <citation type="submission" date="2023-06" db="EMBL/GenBank/DDBJ databases">
        <title>Gordonia sp. nov. and Pseudochrobactrum sp. nov., two species isolated from the burying beetle Nicrophorus vespilloides.</title>
        <authorList>
            <person name="Poehlein A."/>
            <person name="Guzman J."/>
            <person name="Daniel R."/>
            <person name="Vilcinskas A."/>
        </authorList>
    </citation>
    <scope>NUCLEOTIDE SEQUENCE</scope>
    <source>
        <strain evidence="9">MP11Mi</strain>
    </source>
</reference>
<dbReference type="PANTHER" id="PTHR30269:SF0">
    <property type="entry name" value="MEMBRANE TRANSPORTER PROTEIN YFCA-RELATED"/>
    <property type="match status" value="1"/>
</dbReference>
<proteinExistence type="inferred from homology"/>
<keyword evidence="6 8" id="KW-1133">Transmembrane helix</keyword>
<organism evidence="9">
    <name type="scientific">Gordonia sp. MP11Mi</name>
    <dbReference type="NCBI Taxonomy" id="3022769"/>
    <lineage>
        <taxon>Bacteria</taxon>
        <taxon>Bacillati</taxon>
        <taxon>Actinomycetota</taxon>
        <taxon>Actinomycetes</taxon>
        <taxon>Mycobacteriales</taxon>
        <taxon>Gordoniaceae</taxon>
        <taxon>Gordonia</taxon>
    </lineage>
</organism>
<protein>
    <recommendedName>
        <fullName evidence="8">Probable membrane transporter protein</fullName>
    </recommendedName>
</protein>
<evidence type="ECO:0000256" key="2">
    <source>
        <dbReference type="ARBA" id="ARBA00009142"/>
    </source>
</evidence>
<dbReference type="EMBL" id="CP128986">
    <property type="protein sequence ID" value="WOC12377.1"/>
    <property type="molecule type" value="Genomic_DNA"/>
</dbReference>
<dbReference type="PANTHER" id="PTHR30269">
    <property type="entry name" value="TRANSMEMBRANE PROTEIN YFCA"/>
    <property type="match status" value="1"/>
</dbReference>
<feature type="transmembrane region" description="Helical" evidence="8">
    <location>
        <begin position="236"/>
        <end position="254"/>
    </location>
</feature>
<gene>
    <name evidence="9" type="primary">yfcA</name>
    <name evidence="9" type="ORF">MP11Mi_14620</name>
</gene>
<evidence type="ECO:0000256" key="6">
    <source>
        <dbReference type="ARBA" id="ARBA00022989"/>
    </source>
</evidence>
<dbReference type="GO" id="GO:0005886">
    <property type="term" value="C:plasma membrane"/>
    <property type="evidence" value="ECO:0007669"/>
    <property type="project" value="UniProtKB-SubCell"/>
</dbReference>
<comment type="similarity">
    <text evidence="2 8">Belongs to the 4-toluene sulfonate uptake permease (TSUP) (TC 2.A.102) family.</text>
</comment>
<dbReference type="RefSeq" id="WP_420041616.1">
    <property type="nucleotide sequence ID" value="NZ_CP128986.1"/>
</dbReference>
<feature type="transmembrane region" description="Helical" evidence="8">
    <location>
        <begin position="104"/>
        <end position="122"/>
    </location>
</feature>